<keyword evidence="3" id="KW-1185">Reference proteome</keyword>
<dbReference type="InParanoid" id="A0A2P5FTY7"/>
<feature type="compositionally biased region" description="Basic and acidic residues" evidence="1">
    <location>
        <begin position="25"/>
        <end position="35"/>
    </location>
</feature>
<organism evidence="2 3">
    <name type="scientific">Trema orientale</name>
    <name type="common">Charcoal tree</name>
    <name type="synonym">Celtis orientalis</name>
    <dbReference type="NCBI Taxonomy" id="63057"/>
    <lineage>
        <taxon>Eukaryota</taxon>
        <taxon>Viridiplantae</taxon>
        <taxon>Streptophyta</taxon>
        <taxon>Embryophyta</taxon>
        <taxon>Tracheophyta</taxon>
        <taxon>Spermatophyta</taxon>
        <taxon>Magnoliopsida</taxon>
        <taxon>eudicotyledons</taxon>
        <taxon>Gunneridae</taxon>
        <taxon>Pentapetalae</taxon>
        <taxon>rosids</taxon>
        <taxon>fabids</taxon>
        <taxon>Rosales</taxon>
        <taxon>Cannabaceae</taxon>
        <taxon>Trema</taxon>
    </lineage>
</organism>
<name>A0A2P5FTY7_TREOI</name>
<dbReference type="EMBL" id="JXTC01000009">
    <property type="protein sequence ID" value="POO01229.1"/>
    <property type="molecule type" value="Genomic_DNA"/>
</dbReference>
<evidence type="ECO:0000313" key="3">
    <source>
        <dbReference type="Proteomes" id="UP000237000"/>
    </source>
</evidence>
<sequence>MAGSSFGFRPRFRFLRPTTRFEEKLGNGRIQEEPRWPNPSIGLESRSKPRNPISGRRRSEWRESVFGVECLNGPLALGVVAEVYVTRKAIGPCLTRVTCGYVIGGKVGPAILMVGTTRRMPVEQSSSGHHGPS</sequence>
<protein>
    <submittedName>
        <fullName evidence="2">Uncharacterized protein</fullName>
    </submittedName>
</protein>
<accession>A0A2P5FTY7</accession>
<gene>
    <name evidence="2" type="ORF">TorRG33x02_029830</name>
</gene>
<dbReference type="Proteomes" id="UP000237000">
    <property type="component" value="Unassembled WGS sequence"/>
</dbReference>
<reference evidence="3" key="1">
    <citation type="submission" date="2016-06" db="EMBL/GenBank/DDBJ databases">
        <title>Parallel loss of symbiosis genes in relatives of nitrogen-fixing non-legume Parasponia.</title>
        <authorList>
            <person name="Van Velzen R."/>
            <person name="Holmer R."/>
            <person name="Bu F."/>
            <person name="Rutten L."/>
            <person name="Van Zeijl A."/>
            <person name="Liu W."/>
            <person name="Santuari L."/>
            <person name="Cao Q."/>
            <person name="Sharma T."/>
            <person name="Shen D."/>
            <person name="Roswanjaya Y."/>
            <person name="Wardhani T."/>
            <person name="Kalhor M.S."/>
            <person name="Jansen J."/>
            <person name="Van den Hoogen J."/>
            <person name="Gungor B."/>
            <person name="Hartog M."/>
            <person name="Hontelez J."/>
            <person name="Verver J."/>
            <person name="Yang W.-C."/>
            <person name="Schijlen E."/>
            <person name="Repin R."/>
            <person name="Schilthuizen M."/>
            <person name="Schranz E."/>
            <person name="Heidstra R."/>
            <person name="Miyata K."/>
            <person name="Fedorova E."/>
            <person name="Kohlen W."/>
            <person name="Bisseling T."/>
            <person name="Smit S."/>
            <person name="Geurts R."/>
        </authorList>
    </citation>
    <scope>NUCLEOTIDE SEQUENCE [LARGE SCALE GENOMIC DNA]</scope>
    <source>
        <strain evidence="3">cv. RG33-2</strain>
    </source>
</reference>
<proteinExistence type="predicted"/>
<evidence type="ECO:0000256" key="1">
    <source>
        <dbReference type="SAM" id="MobiDB-lite"/>
    </source>
</evidence>
<dbReference type="AlphaFoldDB" id="A0A2P5FTY7"/>
<evidence type="ECO:0000313" key="2">
    <source>
        <dbReference type="EMBL" id="POO01229.1"/>
    </source>
</evidence>
<feature type="region of interest" description="Disordered" evidence="1">
    <location>
        <begin position="25"/>
        <end position="58"/>
    </location>
</feature>
<comment type="caution">
    <text evidence="2">The sequence shown here is derived from an EMBL/GenBank/DDBJ whole genome shotgun (WGS) entry which is preliminary data.</text>
</comment>